<comment type="caution">
    <text evidence="2">The sequence shown here is derived from an EMBL/GenBank/DDBJ whole genome shotgun (WGS) entry which is preliminary data.</text>
</comment>
<evidence type="ECO:0000256" key="1">
    <source>
        <dbReference type="SAM" id="MobiDB-lite"/>
    </source>
</evidence>
<gene>
    <name evidence="2" type="ORF">scyTo_0022041</name>
</gene>
<keyword evidence="3" id="KW-1185">Reference proteome</keyword>
<name>A0A401QB70_SCYTO</name>
<dbReference type="Proteomes" id="UP000288216">
    <property type="component" value="Unassembled WGS sequence"/>
</dbReference>
<evidence type="ECO:0000313" key="2">
    <source>
        <dbReference type="EMBL" id="GCB82635.1"/>
    </source>
</evidence>
<accession>A0A401QB70</accession>
<dbReference type="EMBL" id="BFAA01020972">
    <property type="protein sequence ID" value="GCB82635.1"/>
    <property type="molecule type" value="Genomic_DNA"/>
</dbReference>
<evidence type="ECO:0000313" key="3">
    <source>
        <dbReference type="Proteomes" id="UP000288216"/>
    </source>
</evidence>
<protein>
    <submittedName>
        <fullName evidence="2">Uncharacterized protein</fullName>
    </submittedName>
</protein>
<sequence length="87" mass="10276">MRRGSNRGRDHSTQADCVGTSSPVKQPDRSWWEQHRKRSFRPRRTWRQLLPRRAVGQALEFESDKLMKYLGVDNDREILLSPVTSPR</sequence>
<proteinExistence type="predicted"/>
<reference evidence="2 3" key="1">
    <citation type="journal article" date="2018" name="Nat. Ecol. Evol.">
        <title>Shark genomes provide insights into elasmobranch evolution and the origin of vertebrates.</title>
        <authorList>
            <person name="Hara Y"/>
            <person name="Yamaguchi K"/>
            <person name="Onimaru K"/>
            <person name="Kadota M"/>
            <person name="Koyanagi M"/>
            <person name="Keeley SD"/>
            <person name="Tatsumi K"/>
            <person name="Tanaka K"/>
            <person name="Motone F"/>
            <person name="Kageyama Y"/>
            <person name="Nozu R"/>
            <person name="Adachi N"/>
            <person name="Nishimura O"/>
            <person name="Nakagawa R"/>
            <person name="Tanegashima C"/>
            <person name="Kiyatake I"/>
            <person name="Matsumoto R"/>
            <person name="Murakumo K"/>
            <person name="Nishida K"/>
            <person name="Terakita A"/>
            <person name="Kuratani S"/>
            <person name="Sato K"/>
            <person name="Hyodo S Kuraku.S."/>
        </authorList>
    </citation>
    <scope>NUCLEOTIDE SEQUENCE [LARGE SCALE GENOMIC DNA]</scope>
</reference>
<organism evidence="2 3">
    <name type="scientific">Scyliorhinus torazame</name>
    <name type="common">Cloudy catshark</name>
    <name type="synonym">Catulus torazame</name>
    <dbReference type="NCBI Taxonomy" id="75743"/>
    <lineage>
        <taxon>Eukaryota</taxon>
        <taxon>Metazoa</taxon>
        <taxon>Chordata</taxon>
        <taxon>Craniata</taxon>
        <taxon>Vertebrata</taxon>
        <taxon>Chondrichthyes</taxon>
        <taxon>Elasmobranchii</taxon>
        <taxon>Galeomorphii</taxon>
        <taxon>Galeoidea</taxon>
        <taxon>Carcharhiniformes</taxon>
        <taxon>Scyliorhinidae</taxon>
        <taxon>Scyliorhinus</taxon>
    </lineage>
</organism>
<feature type="region of interest" description="Disordered" evidence="1">
    <location>
        <begin position="1"/>
        <end position="30"/>
    </location>
</feature>
<dbReference type="AlphaFoldDB" id="A0A401QB70"/>